<proteinExistence type="predicted"/>
<evidence type="ECO:0000313" key="1">
    <source>
        <dbReference type="EMBL" id="RKO87153.1"/>
    </source>
</evidence>
<dbReference type="AlphaFoldDB" id="A0A4P9W6Y6"/>
<gene>
    <name evidence="1" type="ORF">BDK51DRAFT_26661</name>
</gene>
<protein>
    <submittedName>
        <fullName evidence="1">Uncharacterized protein</fullName>
    </submittedName>
</protein>
<name>A0A4P9W6Y6_9FUNG</name>
<dbReference type="Proteomes" id="UP000269721">
    <property type="component" value="Unassembled WGS sequence"/>
</dbReference>
<sequence>MEKIPSVSTWSALSARIQTAWTEIESIARTPSPPTHIRYIAIAWIPTATAKGRTHRHATSDRPTSGRTIVALQTAEWDLDARALFWAHAASVGDAAASGGATAELDPRQTNIRARLVDLVLKHTFDREEDSMHPACGRPWEFCWTLRPRGVQGVGSGRRQRSGVDAALRRVGLVPADELPRVDLKMFRTDLVAEEAMPRFVVYAGRREAVKKGWGLQRNREIVHRETEMVN</sequence>
<evidence type="ECO:0000313" key="2">
    <source>
        <dbReference type="Proteomes" id="UP000269721"/>
    </source>
</evidence>
<accession>A0A4P9W6Y6</accession>
<organism evidence="1 2">
    <name type="scientific">Blyttiomyces helicus</name>
    <dbReference type="NCBI Taxonomy" id="388810"/>
    <lineage>
        <taxon>Eukaryota</taxon>
        <taxon>Fungi</taxon>
        <taxon>Fungi incertae sedis</taxon>
        <taxon>Chytridiomycota</taxon>
        <taxon>Chytridiomycota incertae sedis</taxon>
        <taxon>Chytridiomycetes</taxon>
        <taxon>Chytridiomycetes incertae sedis</taxon>
        <taxon>Blyttiomyces</taxon>
    </lineage>
</organism>
<reference evidence="2" key="1">
    <citation type="journal article" date="2018" name="Nat. Microbiol.">
        <title>Leveraging single-cell genomics to expand the fungal tree of life.</title>
        <authorList>
            <person name="Ahrendt S.R."/>
            <person name="Quandt C.A."/>
            <person name="Ciobanu D."/>
            <person name="Clum A."/>
            <person name="Salamov A."/>
            <person name="Andreopoulos B."/>
            <person name="Cheng J.F."/>
            <person name="Woyke T."/>
            <person name="Pelin A."/>
            <person name="Henrissat B."/>
            <person name="Reynolds N.K."/>
            <person name="Benny G.L."/>
            <person name="Smith M.E."/>
            <person name="James T.Y."/>
            <person name="Grigoriev I.V."/>
        </authorList>
    </citation>
    <scope>NUCLEOTIDE SEQUENCE [LARGE SCALE GENOMIC DNA]</scope>
</reference>
<dbReference type="EMBL" id="KZ997635">
    <property type="protein sequence ID" value="RKO87153.1"/>
    <property type="molecule type" value="Genomic_DNA"/>
</dbReference>
<keyword evidence="2" id="KW-1185">Reference proteome</keyword>